<reference evidence="4 5" key="1">
    <citation type="submission" date="2022-11" db="EMBL/GenBank/DDBJ databases">
        <title>Minimal conservation of predation-associated metabolite biosynthetic gene clusters underscores biosynthetic potential of Myxococcota including descriptions for ten novel species: Archangium lansinium sp. nov., Myxococcus landrumus sp. nov., Nannocystis bai.</title>
        <authorList>
            <person name="Ahearne A."/>
            <person name="Stevens C."/>
            <person name="Dowd S."/>
        </authorList>
    </citation>
    <scope>NUCLEOTIDE SEQUENCE [LARGE SCALE GENOMIC DNA]</scope>
    <source>
        <strain evidence="4 5">RJM3</strain>
    </source>
</reference>
<dbReference type="InterPro" id="IPR050065">
    <property type="entry name" value="GlmU-like"/>
</dbReference>
<evidence type="ECO:0000256" key="2">
    <source>
        <dbReference type="ARBA" id="ARBA00022695"/>
    </source>
</evidence>
<evidence type="ECO:0000313" key="5">
    <source>
        <dbReference type="Proteomes" id="UP001221411"/>
    </source>
</evidence>
<evidence type="ECO:0000259" key="3">
    <source>
        <dbReference type="Pfam" id="PF00483"/>
    </source>
</evidence>
<organism evidence="4 5">
    <name type="scientific">Polyangium mundeleinium</name>
    <dbReference type="NCBI Taxonomy" id="2995306"/>
    <lineage>
        <taxon>Bacteria</taxon>
        <taxon>Pseudomonadati</taxon>
        <taxon>Myxococcota</taxon>
        <taxon>Polyangia</taxon>
        <taxon>Polyangiales</taxon>
        <taxon>Polyangiaceae</taxon>
        <taxon>Polyangium</taxon>
    </lineage>
</organism>
<dbReference type="Gene3D" id="3.90.550.10">
    <property type="entry name" value="Spore Coat Polysaccharide Biosynthesis Protein SpsA, Chain A"/>
    <property type="match status" value="1"/>
</dbReference>
<dbReference type="Pfam" id="PF00483">
    <property type="entry name" value="NTP_transferase"/>
    <property type="match status" value="1"/>
</dbReference>
<dbReference type="SUPFAM" id="SSF53448">
    <property type="entry name" value="Nucleotide-diphospho-sugar transferases"/>
    <property type="match status" value="1"/>
</dbReference>
<evidence type="ECO:0000256" key="1">
    <source>
        <dbReference type="ARBA" id="ARBA00022679"/>
    </source>
</evidence>
<proteinExistence type="predicted"/>
<dbReference type="Proteomes" id="UP001221411">
    <property type="component" value="Unassembled WGS sequence"/>
</dbReference>
<name>A0ABT5ETZ0_9BACT</name>
<protein>
    <submittedName>
        <fullName evidence="4">Sugar phosphate nucleotidyltransferase</fullName>
    </submittedName>
</protein>
<sequence length="316" mass="33507">MTTAMILCAGLGTRLRPITDEMPKPLVWFGNKPLLFHILDHLAAAGVEQVVLNTHHLAERFEPRLFLEVPIEVTLVHEPKILGTAGGVAAAAPALGPGDVLVWNGDILATFSVTALEGAHARAKAKGAIATLAVAFRDPEKMRVGEGTVGLGEDGSIVRLRGETFGREVRGADFVGVQILGEVARARLPSEGCLVGDVYLPALRAGERVAASAIVSSFCDLGTPQAYFEESMHWLAEFGSWRGEDVHVDPDVSLASVILGDGVTVRGQGELREVVACPGAAVEAPLERAIVLGSGTIVRIRTNRSVGEKRLHVQRG</sequence>
<keyword evidence="1" id="KW-0808">Transferase</keyword>
<dbReference type="PANTHER" id="PTHR43584:SF8">
    <property type="entry name" value="N-ACETYLMURAMATE ALPHA-1-PHOSPHATE URIDYLYLTRANSFERASE"/>
    <property type="match status" value="1"/>
</dbReference>
<dbReference type="InterPro" id="IPR005835">
    <property type="entry name" value="NTP_transferase_dom"/>
</dbReference>
<evidence type="ECO:0000313" key="4">
    <source>
        <dbReference type="EMBL" id="MDC0745280.1"/>
    </source>
</evidence>
<keyword evidence="5" id="KW-1185">Reference proteome</keyword>
<dbReference type="PANTHER" id="PTHR43584">
    <property type="entry name" value="NUCLEOTIDYL TRANSFERASE"/>
    <property type="match status" value="1"/>
</dbReference>
<dbReference type="InterPro" id="IPR029044">
    <property type="entry name" value="Nucleotide-diphossugar_trans"/>
</dbReference>
<keyword evidence="2" id="KW-0548">Nucleotidyltransferase</keyword>
<dbReference type="EMBL" id="JAQNDO010000001">
    <property type="protein sequence ID" value="MDC0745280.1"/>
    <property type="molecule type" value="Genomic_DNA"/>
</dbReference>
<feature type="domain" description="Nucleotidyl transferase" evidence="3">
    <location>
        <begin position="4"/>
        <end position="141"/>
    </location>
</feature>
<comment type="caution">
    <text evidence="4">The sequence shown here is derived from an EMBL/GenBank/DDBJ whole genome shotgun (WGS) entry which is preliminary data.</text>
</comment>
<gene>
    <name evidence="4" type="ORF">POL67_28365</name>
</gene>
<accession>A0ABT5ETZ0</accession>
<dbReference type="RefSeq" id="WP_271922610.1">
    <property type="nucleotide sequence ID" value="NZ_JAQNDO010000001.1"/>
</dbReference>